<dbReference type="InterPro" id="IPR023631">
    <property type="entry name" value="Amidase_dom"/>
</dbReference>
<name>A0A3M6YIH1_HORWE</name>
<evidence type="ECO:0000256" key="1">
    <source>
        <dbReference type="SAM" id="SignalP"/>
    </source>
</evidence>
<feature type="domain" description="Scytalone dehydratase-like protein Arp1 N-terminal" evidence="3">
    <location>
        <begin position="88"/>
        <end position="191"/>
    </location>
</feature>
<dbReference type="SUPFAM" id="SSF75304">
    <property type="entry name" value="Amidase signature (AS) enzymes"/>
    <property type="match status" value="1"/>
</dbReference>
<dbReference type="InterPro" id="IPR036928">
    <property type="entry name" value="AS_sf"/>
</dbReference>
<feature type="signal peptide" evidence="1">
    <location>
        <begin position="1"/>
        <end position="21"/>
    </location>
</feature>
<dbReference type="PANTHER" id="PTHR46310">
    <property type="entry name" value="AMIDASE 1"/>
    <property type="match status" value="1"/>
</dbReference>
<gene>
    <name evidence="4" type="ORF">D0867_10990</name>
</gene>
<feature type="chain" id="PRO_5018216778" evidence="1">
    <location>
        <begin position="22"/>
        <end position="704"/>
    </location>
</feature>
<accession>A0A3M6YIH1</accession>
<organism evidence="4 5">
    <name type="scientific">Hortaea werneckii</name>
    <name type="common">Black yeast</name>
    <name type="synonym">Cladosporium werneckii</name>
    <dbReference type="NCBI Taxonomy" id="91943"/>
    <lineage>
        <taxon>Eukaryota</taxon>
        <taxon>Fungi</taxon>
        <taxon>Dikarya</taxon>
        <taxon>Ascomycota</taxon>
        <taxon>Pezizomycotina</taxon>
        <taxon>Dothideomycetes</taxon>
        <taxon>Dothideomycetidae</taxon>
        <taxon>Mycosphaerellales</taxon>
        <taxon>Teratosphaeriaceae</taxon>
        <taxon>Hortaea</taxon>
    </lineage>
</organism>
<evidence type="ECO:0000313" key="5">
    <source>
        <dbReference type="Proteomes" id="UP000271337"/>
    </source>
</evidence>
<dbReference type="Proteomes" id="UP000271337">
    <property type="component" value="Unassembled WGS sequence"/>
</dbReference>
<dbReference type="Gene3D" id="3.90.1300.10">
    <property type="entry name" value="Amidase signature (AS) domain"/>
    <property type="match status" value="1"/>
</dbReference>
<dbReference type="AlphaFoldDB" id="A0A3M6YIH1"/>
<reference evidence="4 5" key="1">
    <citation type="journal article" date="2018" name="BMC Genomics">
        <title>Genomic evidence for intraspecific hybridization in a clonal and extremely halotolerant yeast.</title>
        <authorList>
            <person name="Gostincar C."/>
            <person name="Stajich J.E."/>
            <person name="Zupancic J."/>
            <person name="Zalar P."/>
            <person name="Gunde-Cimerman N."/>
        </authorList>
    </citation>
    <scope>NUCLEOTIDE SEQUENCE [LARGE SCALE GENOMIC DNA]</scope>
    <source>
        <strain evidence="4 5">EXF-6669</strain>
    </source>
</reference>
<keyword evidence="1" id="KW-0732">Signal</keyword>
<proteinExistence type="predicted"/>
<dbReference type="Pfam" id="PF26053">
    <property type="entry name" value="DUF8016"/>
    <property type="match status" value="1"/>
</dbReference>
<feature type="domain" description="Amidase" evidence="2">
    <location>
        <begin position="249"/>
        <end position="427"/>
    </location>
</feature>
<dbReference type="Pfam" id="PF01425">
    <property type="entry name" value="Amidase"/>
    <property type="match status" value="1"/>
</dbReference>
<evidence type="ECO:0000313" key="4">
    <source>
        <dbReference type="EMBL" id="RMY02581.1"/>
    </source>
</evidence>
<protein>
    <submittedName>
        <fullName evidence="4">Uncharacterized protein</fullName>
    </submittedName>
</protein>
<evidence type="ECO:0000259" key="2">
    <source>
        <dbReference type="Pfam" id="PF01425"/>
    </source>
</evidence>
<sequence length="704" mass="77694">MFPMLLLRSLAISTLFFTVFALALPQPRNSITSLRKTKDEAITFQLGNVHYIADTKLPKARIRTKKAASWLDRKTWPGKDDHSQDVDEPCLATVLTTNVSIVTEDILSGTLSDYSSLDDVFSDDFLQVLVLTSVGNSAKLDHSATSFLRSLNLKLLVFGNGITASNGLASSSLVGNISSSLPSGPYIARRDRVLSLHPVYRLYEDTYRDFLYGTYFDDASANYISVDITEPAFRLPSIPVPSRLYSLRDTRPFAGYRVAIKDLFDMKGLLTTGGSRALQYIRTPANATAPAIQRIVDLGGVLVGKQKLAQFASGADPWEWQDEHYPWNPRGDGWLTCSASSSGGGCSVAAYNWLDFAIGTDTGSSMRRPAAVSGTYGQRPSQGMMILEGVIPLGGATDTAGVFSRDPKKWASFSRHWYTPDLHQNSTTTGLSELVVPQANSSGFPKTLLYPEDYLPLNNSAAQPILDRFIEDLTGLFGMEVHRFNFTATVQNATDPVVADLSGRNDDVLNIIDYHPQWEEIGQPLIEAWGELFEGRFPPIDPAYRRPWSTWNTTSGSSLADYERAVERKRRSVEWYEENLQFSTPGLCSESLMLYDIGTGGLPSYREEKLNNNEDTSFLAVTPDGTVTAGANLCPIYGCADFTVVIGQVPYFSQVTFHEEMVPVTINMVIKRGCDLILYEMIDRLAEADILKEVSTGRTAFPTG</sequence>
<dbReference type="OrthoDB" id="5423360at2759"/>
<evidence type="ECO:0000259" key="3">
    <source>
        <dbReference type="Pfam" id="PF26053"/>
    </source>
</evidence>
<dbReference type="PANTHER" id="PTHR46310:SF7">
    <property type="entry name" value="AMIDASE 1"/>
    <property type="match status" value="1"/>
</dbReference>
<comment type="caution">
    <text evidence="4">The sequence shown here is derived from an EMBL/GenBank/DDBJ whole genome shotgun (WGS) entry which is preliminary data.</text>
</comment>
<dbReference type="InterPro" id="IPR058329">
    <property type="entry name" value="Arp1_N"/>
</dbReference>
<dbReference type="EMBL" id="QWIL01001498">
    <property type="protein sequence ID" value="RMY02581.1"/>
    <property type="molecule type" value="Genomic_DNA"/>
</dbReference>